<comment type="caution">
    <text evidence="1">The sequence shown here is derived from an EMBL/GenBank/DDBJ whole genome shotgun (WGS) entry which is preliminary data.</text>
</comment>
<proteinExistence type="predicted"/>
<dbReference type="AlphaFoldDB" id="A0A1B8RNM7"/>
<accession>A0A1B8RNM7</accession>
<dbReference type="Proteomes" id="UP000092714">
    <property type="component" value="Unassembled WGS sequence"/>
</dbReference>
<keyword evidence="2" id="KW-1185">Reference proteome</keyword>
<protein>
    <recommendedName>
        <fullName evidence="3">Guanylate cyclase domain-containing protein</fullName>
    </recommendedName>
</protein>
<organism evidence="1 2">
    <name type="scientific">Clostridium paraputrificum</name>
    <dbReference type="NCBI Taxonomy" id="29363"/>
    <lineage>
        <taxon>Bacteria</taxon>
        <taxon>Bacillati</taxon>
        <taxon>Bacillota</taxon>
        <taxon>Clostridia</taxon>
        <taxon>Eubacteriales</taxon>
        <taxon>Clostridiaceae</taxon>
        <taxon>Clostridium</taxon>
    </lineage>
</organism>
<evidence type="ECO:0000313" key="2">
    <source>
        <dbReference type="Proteomes" id="UP000092714"/>
    </source>
</evidence>
<dbReference type="eggNOG" id="ENOG5032X46">
    <property type="taxonomic scope" value="Bacteria"/>
</dbReference>
<sequence length="274" mass="32037">MSMQKYDQENPKLINSMVCTIDILGFSQMIVDSCSKGYGNKLLNEISSLINKNKQCIIPNKYSQGKIKIYTDNMIVGYPIKDDGEEELDEILDNVSEYQFNLALEGLFVRGGVSVGEFYINEDIVFGPALLDAHNTESNLACYPRIVLDDKTVGRLQKYINNYDDVAPQHKKILIGSDGQWFLNYLNTIFKYYTECNNEYEFEKVQIELLMRHKAKIEEMLSLSKKNIRTWDKYVWTANYHNYFCDLHFPKEKQLRISRKSLLAWPREISKHDF</sequence>
<gene>
    <name evidence="1" type="ORF">CP373A1_10965</name>
</gene>
<dbReference type="OrthoDB" id="254488at2"/>
<evidence type="ECO:0008006" key="3">
    <source>
        <dbReference type="Google" id="ProtNLM"/>
    </source>
</evidence>
<evidence type="ECO:0000313" key="1">
    <source>
        <dbReference type="EMBL" id="OBY10413.1"/>
    </source>
</evidence>
<reference evidence="1 2" key="1">
    <citation type="submission" date="2016-06" db="EMBL/GenBank/DDBJ databases">
        <authorList>
            <person name="Kjaerup R.B."/>
            <person name="Dalgaard T.S."/>
            <person name="Juul-Madsen H.R."/>
        </authorList>
    </citation>
    <scope>NUCLEOTIDE SEQUENCE [LARGE SCALE GENOMIC DNA]</scope>
    <source>
        <strain evidence="1 2">373-A1</strain>
    </source>
</reference>
<name>A0A1B8RNM7_9CLOT</name>
<dbReference type="EMBL" id="MAPZ01000020">
    <property type="protein sequence ID" value="OBY10413.1"/>
    <property type="molecule type" value="Genomic_DNA"/>
</dbReference>